<comment type="pathway">
    <text evidence="1 6">Cell wall biogenesis; peptidoglycan biosynthesis.</text>
</comment>
<dbReference type="Pfam" id="PF03734">
    <property type="entry name" value="YkuD"/>
    <property type="match status" value="1"/>
</dbReference>
<feature type="region of interest" description="Disordered" evidence="7">
    <location>
        <begin position="99"/>
        <end position="119"/>
    </location>
</feature>
<keyword evidence="10" id="KW-1185">Reference proteome</keyword>
<dbReference type="PANTHER" id="PTHR30582:SF2">
    <property type="entry name" value="L,D-TRANSPEPTIDASE YCIB-RELATED"/>
    <property type="match status" value="1"/>
</dbReference>
<name>A0ABR7LZ47_9ACTN</name>
<evidence type="ECO:0000259" key="8">
    <source>
        <dbReference type="PROSITE" id="PS52029"/>
    </source>
</evidence>
<dbReference type="InterPro" id="IPR038063">
    <property type="entry name" value="Transpep_catalytic_dom"/>
</dbReference>
<evidence type="ECO:0000256" key="4">
    <source>
        <dbReference type="ARBA" id="ARBA00022984"/>
    </source>
</evidence>
<evidence type="ECO:0000256" key="3">
    <source>
        <dbReference type="ARBA" id="ARBA00022960"/>
    </source>
</evidence>
<accession>A0ABR7LZ47</accession>
<dbReference type="PANTHER" id="PTHR30582">
    <property type="entry name" value="L,D-TRANSPEPTIDASE"/>
    <property type="match status" value="1"/>
</dbReference>
<dbReference type="SUPFAM" id="SSF141523">
    <property type="entry name" value="L,D-transpeptidase catalytic domain-like"/>
    <property type="match status" value="1"/>
</dbReference>
<dbReference type="InterPro" id="IPR005490">
    <property type="entry name" value="LD_TPept_cat_dom"/>
</dbReference>
<proteinExistence type="predicted"/>
<feature type="domain" description="L,D-TPase catalytic" evidence="8">
    <location>
        <begin position="219"/>
        <end position="337"/>
    </location>
</feature>
<evidence type="ECO:0000256" key="5">
    <source>
        <dbReference type="ARBA" id="ARBA00023316"/>
    </source>
</evidence>
<comment type="caution">
    <text evidence="9">The sequence shown here is derived from an EMBL/GenBank/DDBJ whole genome shotgun (WGS) entry which is preliminary data.</text>
</comment>
<evidence type="ECO:0000256" key="2">
    <source>
        <dbReference type="ARBA" id="ARBA00022679"/>
    </source>
</evidence>
<keyword evidence="5 6" id="KW-0961">Cell wall biogenesis/degradation</keyword>
<evidence type="ECO:0000256" key="7">
    <source>
        <dbReference type="SAM" id="MobiDB-lite"/>
    </source>
</evidence>
<organism evidence="9 10">
    <name type="scientific">Actinomadura alba</name>
    <dbReference type="NCBI Taxonomy" id="406431"/>
    <lineage>
        <taxon>Bacteria</taxon>
        <taxon>Bacillati</taxon>
        <taxon>Actinomycetota</taxon>
        <taxon>Actinomycetes</taxon>
        <taxon>Streptosporangiales</taxon>
        <taxon>Thermomonosporaceae</taxon>
        <taxon>Actinomadura</taxon>
    </lineage>
</organism>
<dbReference type="InterPro" id="IPR050979">
    <property type="entry name" value="LD-transpeptidase"/>
</dbReference>
<protein>
    <submittedName>
        <fullName evidence="9">L,D-transpeptidase</fullName>
    </submittedName>
</protein>
<reference evidence="9 10" key="1">
    <citation type="submission" date="2020-06" db="EMBL/GenBank/DDBJ databases">
        <title>Actinomadura xiongansis sp. nov., isolated from soil of Baiyangdian.</title>
        <authorList>
            <person name="Zhang X."/>
        </authorList>
    </citation>
    <scope>NUCLEOTIDE SEQUENCE [LARGE SCALE GENOMIC DNA]</scope>
    <source>
        <strain evidence="9 10">HBUM206468</strain>
    </source>
</reference>
<dbReference type="Proteomes" id="UP000805614">
    <property type="component" value="Unassembled WGS sequence"/>
</dbReference>
<evidence type="ECO:0000313" key="10">
    <source>
        <dbReference type="Proteomes" id="UP000805614"/>
    </source>
</evidence>
<sequence>MDGTEKAQREEASCVTRTDFIGDLTRAASFLTVGLFPAGGLPALHPNSRSLGAFVSNIFKRTPPGGETPAPPSAGASRRAVAATAAVASVVLLAAGCGGDDEGKRSPQGGAAAPAAPAATAKLPQATTYTDIKGIPQDPAPFADSDGTVVHPTAAVSVSASPGGPPVATLPVTQLGGPTWVPVVETKAGWLRVLLPSRPNRATGWIPSGGGLQTARSSHVVKVDLSARRLTLLDAGRTAGTWSVAVGAAKTPTPTGRTFMLASLAPAKKTPSPLILPVGAHSATLDTFGGGPGTVAFHGWPTSSVFGRAVTHGCVRVPPDALKRLSRVPLGTPVLITD</sequence>
<evidence type="ECO:0000256" key="6">
    <source>
        <dbReference type="PROSITE-ProRule" id="PRU01373"/>
    </source>
</evidence>
<feature type="active site" description="Nucleophile" evidence="6">
    <location>
        <position position="314"/>
    </location>
</feature>
<keyword evidence="2" id="KW-0808">Transferase</keyword>
<evidence type="ECO:0000313" key="9">
    <source>
        <dbReference type="EMBL" id="MBC6470134.1"/>
    </source>
</evidence>
<dbReference type="EMBL" id="JABVEC010000037">
    <property type="protein sequence ID" value="MBC6470134.1"/>
    <property type="molecule type" value="Genomic_DNA"/>
</dbReference>
<keyword evidence="4 6" id="KW-0573">Peptidoglycan synthesis</keyword>
<gene>
    <name evidence="9" type="ORF">HKK74_32295</name>
</gene>
<feature type="active site" description="Proton donor/acceptor" evidence="6">
    <location>
        <position position="298"/>
    </location>
</feature>
<dbReference type="CDD" id="cd16913">
    <property type="entry name" value="YkuD_like"/>
    <property type="match status" value="1"/>
</dbReference>
<keyword evidence="3 6" id="KW-0133">Cell shape</keyword>
<dbReference type="Gene3D" id="2.40.440.10">
    <property type="entry name" value="L,D-transpeptidase catalytic domain-like"/>
    <property type="match status" value="1"/>
</dbReference>
<dbReference type="PROSITE" id="PS52029">
    <property type="entry name" value="LD_TPASE"/>
    <property type="match status" value="1"/>
</dbReference>
<evidence type="ECO:0000256" key="1">
    <source>
        <dbReference type="ARBA" id="ARBA00004752"/>
    </source>
</evidence>